<dbReference type="Proteomes" id="UP000193240">
    <property type="component" value="Unassembled WGS sequence"/>
</dbReference>
<dbReference type="InParanoid" id="A0A1Y2M0V3"/>
<protein>
    <submittedName>
        <fullName evidence="2">Uncharacterized protein</fullName>
    </submittedName>
</protein>
<accession>A0A1Y2M0V3</accession>
<feature type="compositionally biased region" description="Basic and acidic residues" evidence="1">
    <location>
        <begin position="15"/>
        <end position="39"/>
    </location>
</feature>
<evidence type="ECO:0000313" key="3">
    <source>
        <dbReference type="Proteomes" id="UP000193240"/>
    </source>
</evidence>
<proteinExistence type="predicted"/>
<dbReference type="EMBL" id="KZ107843">
    <property type="protein sequence ID" value="OSS49623.1"/>
    <property type="molecule type" value="Genomic_DNA"/>
</dbReference>
<feature type="compositionally biased region" description="Acidic residues" evidence="1">
    <location>
        <begin position="40"/>
        <end position="50"/>
    </location>
</feature>
<sequence length="95" mass="11041">MDGILKPIKKRAVENEREMCEVGDRANEKPARESDKSGEDLEEYEEHPYDDEERAHRIFLDNKENSPLLRLPGELRNMIYGHLSEQLDVVFIADG</sequence>
<reference evidence="2 3" key="1">
    <citation type="journal article" date="2017" name="Genome Announc.">
        <title>Genome sequence of the saprophytic ascomycete Epicoccum nigrum ICMP 19927 strain isolated from New Zealand.</title>
        <authorList>
            <person name="Fokin M."/>
            <person name="Fleetwood D."/>
            <person name="Weir B.S."/>
            <person name="Villas-Boas S.G."/>
        </authorList>
    </citation>
    <scope>NUCLEOTIDE SEQUENCE [LARGE SCALE GENOMIC DNA]</scope>
    <source>
        <strain evidence="2 3">ICMP 19927</strain>
    </source>
</reference>
<dbReference type="AlphaFoldDB" id="A0A1Y2M0V3"/>
<evidence type="ECO:0000313" key="2">
    <source>
        <dbReference type="EMBL" id="OSS49623.1"/>
    </source>
</evidence>
<evidence type="ECO:0000256" key="1">
    <source>
        <dbReference type="SAM" id="MobiDB-lite"/>
    </source>
</evidence>
<organism evidence="2 3">
    <name type="scientific">Epicoccum nigrum</name>
    <name type="common">Soil fungus</name>
    <name type="synonym">Epicoccum purpurascens</name>
    <dbReference type="NCBI Taxonomy" id="105696"/>
    <lineage>
        <taxon>Eukaryota</taxon>
        <taxon>Fungi</taxon>
        <taxon>Dikarya</taxon>
        <taxon>Ascomycota</taxon>
        <taxon>Pezizomycotina</taxon>
        <taxon>Dothideomycetes</taxon>
        <taxon>Pleosporomycetidae</taxon>
        <taxon>Pleosporales</taxon>
        <taxon>Pleosporineae</taxon>
        <taxon>Didymellaceae</taxon>
        <taxon>Epicoccum</taxon>
    </lineage>
</organism>
<keyword evidence="3" id="KW-1185">Reference proteome</keyword>
<gene>
    <name evidence="2" type="ORF">B5807_05889</name>
</gene>
<name>A0A1Y2M0V3_EPING</name>
<feature type="region of interest" description="Disordered" evidence="1">
    <location>
        <begin position="15"/>
        <end position="50"/>
    </location>
</feature>